<evidence type="ECO:0000256" key="1">
    <source>
        <dbReference type="SAM" id="MobiDB-lite"/>
    </source>
</evidence>
<dbReference type="Proteomes" id="UP001630127">
    <property type="component" value="Unassembled WGS sequence"/>
</dbReference>
<gene>
    <name evidence="2" type="ORF">ACH5RR_023534</name>
</gene>
<evidence type="ECO:0000313" key="3">
    <source>
        <dbReference type="Proteomes" id="UP001630127"/>
    </source>
</evidence>
<keyword evidence="3" id="KW-1185">Reference proteome</keyword>
<reference evidence="2 3" key="1">
    <citation type="submission" date="2024-11" db="EMBL/GenBank/DDBJ databases">
        <title>A near-complete genome assembly of Cinchona calisaya.</title>
        <authorList>
            <person name="Lian D.C."/>
            <person name="Zhao X.W."/>
            <person name="Wei L."/>
        </authorList>
    </citation>
    <scope>NUCLEOTIDE SEQUENCE [LARGE SCALE GENOMIC DNA]</scope>
    <source>
        <tissue evidence="2">Nenye</tissue>
    </source>
</reference>
<dbReference type="EMBL" id="JBJUIK010000010">
    <property type="protein sequence ID" value="KAL3516632.1"/>
    <property type="molecule type" value="Genomic_DNA"/>
</dbReference>
<accession>A0ABD2ZEU5</accession>
<name>A0ABD2ZEU5_9GENT</name>
<comment type="caution">
    <text evidence="2">The sequence shown here is derived from an EMBL/GenBank/DDBJ whole genome shotgun (WGS) entry which is preliminary data.</text>
</comment>
<feature type="region of interest" description="Disordered" evidence="1">
    <location>
        <begin position="1"/>
        <end position="20"/>
    </location>
</feature>
<dbReference type="AlphaFoldDB" id="A0ABD2ZEU5"/>
<proteinExistence type="predicted"/>
<organism evidence="2 3">
    <name type="scientific">Cinchona calisaya</name>
    <dbReference type="NCBI Taxonomy" id="153742"/>
    <lineage>
        <taxon>Eukaryota</taxon>
        <taxon>Viridiplantae</taxon>
        <taxon>Streptophyta</taxon>
        <taxon>Embryophyta</taxon>
        <taxon>Tracheophyta</taxon>
        <taxon>Spermatophyta</taxon>
        <taxon>Magnoliopsida</taxon>
        <taxon>eudicotyledons</taxon>
        <taxon>Gunneridae</taxon>
        <taxon>Pentapetalae</taxon>
        <taxon>asterids</taxon>
        <taxon>lamiids</taxon>
        <taxon>Gentianales</taxon>
        <taxon>Rubiaceae</taxon>
        <taxon>Cinchonoideae</taxon>
        <taxon>Cinchoneae</taxon>
        <taxon>Cinchona</taxon>
    </lineage>
</organism>
<evidence type="ECO:0000313" key="2">
    <source>
        <dbReference type="EMBL" id="KAL3516632.1"/>
    </source>
</evidence>
<sequence length="111" mass="12822">MAVSLNQPLEEKDTIDENKGMAPMCLPHLLLSQPQQAKEETPVAQARMWIPTLDRIWDDEFEEELKADPALFIKTLFDLRDAYDLLKIQVEDLDYRTMKKDKAPASTSQFP</sequence>
<protein>
    <submittedName>
        <fullName evidence="2">Uncharacterized protein</fullName>
    </submittedName>
</protein>
<feature type="compositionally biased region" description="Basic and acidic residues" evidence="1">
    <location>
        <begin position="9"/>
        <end position="19"/>
    </location>
</feature>